<dbReference type="EMBL" id="CP101620">
    <property type="protein sequence ID" value="UTY39067.1"/>
    <property type="molecule type" value="Genomic_DNA"/>
</dbReference>
<protein>
    <submittedName>
        <fullName evidence="1">Uncharacterized protein</fullName>
    </submittedName>
</protein>
<evidence type="ECO:0000313" key="2">
    <source>
        <dbReference type="Proteomes" id="UP001060112"/>
    </source>
</evidence>
<evidence type="ECO:0000313" key="1">
    <source>
        <dbReference type="EMBL" id="UTY39067.1"/>
    </source>
</evidence>
<reference evidence="1" key="1">
    <citation type="submission" date="2022-07" db="EMBL/GenBank/DDBJ databases">
        <title>Faecal culturing of patients with breast cancer.</title>
        <authorList>
            <person name="Teng N.M.Y."/>
            <person name="Kiu R."/>
            <person name="Evans R."/>
            <person name="Baker D.J."/>
            <person name="Zenner C."/>
            <person name="Robinson S.D."/>
            <person name="Hall L.J."/>
        </authorList>
    </citation>
    <scope>NUCLEOTIDE SEQUENCE</scope>
    <source>
        <strain evidence="1">LH1062</strain>
    </source>
</reference>
<organism evidence="1 2">
    <name type="scientific">Allocoprobacillus halotolerans</name>
    <dbReference type="NCBI Taxonomy" id="2944914"/>
    <lineage>
        <taxon>Bacteria</taxon>
        <taxon>Bacillati</taxon>
        <taxon>Bacillota</taxon>
        <taxon>Erysipelotrichia</taxon>
        <taxon>Erysipelotrichales</taxon>
        <taxon>Erysipelotrichaceae</taxon>
        <taxon>Allocoprobacillus</taxon>
    </lineage>
</organism>
<dbReference type="RefSeq" id="WP_290139914.1">
    <property type="nucleotide sequence ID" value="NZ_CP101620.1"/>
</dbReference>
<keyword evidence="2" id="KW-1185">Reference proteome</keyword>
<gene>
    <name evidence="1" type="ORF">NMU03_16050</name>
</gene>
<sequence length="63" mass="6718">MTHTILNNFFIQIIIPIGGDTGDMGVAVFLAALLELPTMAGFNKLSQKVNCGTLIKVLLLSSL</sequence>
<dbReference type="Proteomes" id="UP001060112">
    <property type="component" value="Chromosome"/>
</dbReference>
<accession>A0ABY5I2R6</accession>
<name>A0ABY5I2R6_9FIRM</name>
<proteinExistence type="predicted"/>